<dbReference type="Gene3D" id="1.10.260.40">
    <property type="entry name" value="lambda repressor-like DNA-binding domains"/>
    <property type="match status" value="1"/>
</dbReference>
<keyword evidence="6" id="KW-1185">Reference proteome</keyword>
<dbReference type="GO" id="GO:0000976">
    <property type="term" value="F:transcription cis-regulatory region binding"/>
    <property type="evidence" value="ECO:0007669"/>
    <property type="project" value="TreeGrafter"/>
</dbReference>
<evidence type="ECO:0000256" key="3">
    <source>
        <dbReference type="ARBA" id="ARBA00023163"/>
    </source>
</evidence>
<dbReference type="RefSeq" id="WP_103931824.1">
    <property type="nucleotide sequence ID" value="NZ_FNVA01000001.1"/>
</dbReference>
<sequence>MSKPSTVRKATLVDVAKAAGVGPMTVSRTINGHPYVSESTAKKVRAAIRKLGYRPNQAARILTGQSSKSIGLIVPDVADPFFSVVSRAVQQAARKVGYTVWLAVSDGDIATEKAEIEQMKNHPVDGIVLAPVSSRARHLTATALGSIPIVTIDRPLEGPSTDSVEVENRKGSHMAVEHLRSHRYQRIACIATDFHLRSIRLRVSAYEECLRQEKLPVTKVILEPGEEVLPALKALFKLRQKPDALFITNNVCTTRVIQALQVLGIRVPEDVALVGFDDVDFYSLLSPSITAVRQPVAEIGAAAAELLLNRIRNEGPSAPVAVTLPVELVVRESCGCPPSSQG</sequence>
<evidence type="ECO:0000256" key="1">
    <source>
        <dbReference type="ARBA" id="ARBA00023015"/>
    </source>
</evidence>
<dbReference type="InterPro" id="IPR046335">
    <property type="entry name" value="LacI/GalR-like_sensor"/>
</dbReference>
<dbReference type="CDD" id="cd06267">
    <property type="entry name" value="PBP1_LacI_sugar_binding-like"/>
    <property type="match status" value="1"/>
</dbReference>
<dbReference type="EMBL" id="FNVA01000001">
    <property type="protein sequence ID" value="SEF73078.1"/>
    <property type="molecule type" value="Genomic_DNA"/>
</dbReference>
<keyword evidence="3" id="KW-0804">Transcription</keyword>
<dbReference type="PROSITE" id="PS50932">
    <property type="entry name" value="HTH_LACI_2"/>
    <property type="match status" value="1"/>
</dbReference>
<protein>
    <submittedName>
        <fullName evidence="5">Transcriptional regulator, LacI family</fullName>
    </submittedName>
</protein>
<keyword evidence="2" id="KW-0238">DNA-binding</keyword>
<organism evidence="5 6">
    <name type="scientific">Bryocella elongata</name>
    <dbReference type="NCBI Taxonomy" id="863522"/>
    <lineage>
        <taxon>Bacteria</taxon>
        <taxon>Pseudomonadati</taxon>
        <taxon>Acidobacteriota</taxon>
        <taxon>Terriglobia</taxon>
        <taxon>Terriglobales</taxon>
        <taxon>Acidobacteriaceae</taxon>
        <taxon>Bryocella</taxon>
    </lineage>
</organism>
<feature type="domain" description="HTH lacI-type" evidence="4">
    <location>
        <begin position="10"/>
        <end position="64"/>
    </location>
</feature>
<evidence type="ECO:0000313" key="6">
    <source>
        <dbReference type="Proteomes" id="UP000236728"/>
    </source>
</evidence>
<gene>
    <name evidence="5" type="ORF">SAMN05421819_0976</name>
</gene>
<dbReference type="SMART" id="SM00354">
    <property type="entry name" value="HTH_LACI"/>
    <property type="match status" value="1"/>
</dbReference>
<dbReference type="InterPro" id="IPR010982">
    <property type="entry name" value="Lambda_DNA-bd_dom_sf"/>
</dbReference>
<dbReference type="InterPro" id="IPR000843">
    <property type="entry name" value="HTH_LacI"/>
</dbReference>
<keyword evidence="1" id="KW-0805">Transcription regulation</keyword>
<proteinExistence type="predicted"/>
<dbReference type="Gene3D" id="3.40.50.2300">
    <property type="match status" value="2"/>
</dbReference>
<evidence type="ECO:0000259" key="4">
    <source>
        <dbReference type="PROSITE" id="PS50932"/>
    </source>
</evidence>
<name>A0A1H5UF41_9BACT</name>
<dbReference type="OrthoDB" id="37081at2"/>
<reference evidence="5 6" key="1">
    <citation type="submission" date="2016-10" db="EMBL/GenBank/DDBJ databases">
        <authorList>
            <person name="de Groot N.N."/>
        </authorList>
    </citation>
    <scope>NUCLEOTIDE SEQUENCE [LARGE SCALE GENOMIC DNA]</scope>
    <source>
        <strain evidence="5 6">DSM 22489</strain>
    </source>
</reference>
<dbReference type="Pfam" id="PF00356">
    <property type="entry name" value="LacI"/>
    <property type="match status" value="1"/>
</dbReference>
<accession>A0A1H5UF41</accession>
<evidence type="ECO:0000313" key="5">
    <source>
        <dbReference type="EMBL" id="SEF73078.1"/>
    </source>
</evidence>
<dbReference type="PANTHER" id="PTHR30146:SF145">
    <property type="entry name" value="RIBOSE OPERON REPRESSOR"/>
    <property type="match status" value="1"/>
</dbReference>
<evidence type="ECO:0000256" key="2">
    <source>
        <dbReference type="ARBA" id="ARBA00023125"/>
    </source>
</evidence>
<dbReference type="GO" id="GO:0003700">
    <property type="term" value="F:DNA-binding transcription factor activity"/>
    <property type="evidence" value="ECO:0007669"/>
    <property type="project" value="TreeGrafter"/>
</dbReference>
<dbReference type="SUPFAM" id="SSF53822">
    <property type="entry name" value="Periplasmic binding protein-like I"/>
    <property type="match status" value="1"/>
</dbReference>
<dbReference type="Proteomes" id="UP000236728">
    <property type="component" value="Unassembled WGS sequence"/>
</dbReference>
<dbReference type="Pfam" id="PF13377">
    <property type="entry name" value="Peripla_BP_3"/>
    <property type="match status" value="1"/>
</dbReference>
<dbReference type="SUPFAM" id="SSF47413">
    <property type="entry name" value="lambda repressor-like DNA-binding domains"/>
    <property type="match status" value="1"/>
</dbReference>
<dbReference type="CDD" id="cd01392">
    <property type="entry name" value="HTH_LacI"/>
    <property type="match status" value="1"/>
</dbReference>
<dbReference type="AlphaFoldDB" id="A0A1H5UF41"/>
<dbReference type="PANTHER" id="PTHR30146">
    <property type="entry name" value="LACI-RELATED TRANSCRIPTIONAL REPRESSOR"/>
    <property type="match status" value="1"/>
</dbReference>
<dbReference type="InterPro" id="IPR028082">
    <property type="entry name" value="Peripla_BP_I"/>
</dbReference>